<accession>A0A915EID1</accession>
<dbReference type="AlphaFoldDB" id="A0A915EID1"/>
<reference evidence="2" key="1">
    <citation type="submission" date="2022-11" db="UniProtKB">
        <authorList>
            <consortium name="WormBaseParasite"/>
        </authorList>
    </citation>
    <scope>IDENTIFICATION</scope>
</reference>
<dbReference type="WBParaSite" id="jg6649">
    <property type="protein sequence ID" value="jg6649"/>
    <property type="gene ID" value="jg6649"/>
</dbReference>
<name>A0A915EID1_9BILA</name>
<sequence>MEILGYSASIIFQLTKSSLKTVVRSGLKLKPCLALQRNITSMAKQSAKYEVVERGSLHTLDYRIFISPMDSFRHGITYLFTPMSLIRFQYGC</sequence>
<dbReference type="Proteomes" id="UP000887574">
    <property type="component" value="Unplaced"/>
</dbReference>
<keyword evidence="1" id="KW-1185">Reference proteome</keyword>
<proteinExistence type="predicted"/>
<organism evidence="1 2">
    <name type="scientific">Ditylenchus dipsaci</name>
    <dbReference type="NCBI Taxonomy" id="166011"/>
    <lineage>
        <taxon>Eukaryota</taxon>
        <taxon>Metazoa</taxon>
        <taxon>Ecdysozoa</taxon>
        <taxon>Nematoda</taxon>
        <taxon>Chromadorea</taxon>
        <taxon>Rhabditida</taxon>
        <taxon>Tylenchina</taxon>
        <taxon>Tylenchomorpha</taxon>
        <taxon>Sphaerularioidea</taxon>
        <taxon>Anguinidae</taxon>
        <taxon>Anguininae</taxon>
        <taxon>Ditylenchus</taxon>
    </lineage>
</organism>
<evidence type="ECO:0000313" key="2">
    <source>
        <dbReference type="WBParaSite" id="jg6649"/>
    </source>
</evidence>
<protein>
    <submittedName>
        <fullName evidence="2">Uncharacterized protein</fullName>
    </submittedName>
</protein>
<evidence type="ECO:0000313" key="1">
    <source>
        <dbReference type="Proteomes" id="UP000887574"/>
    </source>
</evidence>